<keyword evidence="2" id="KW-1185">Reference proteome</keyword>
<sequence length="65" mass="7287">MNPVYVKTSDSIQLVLTMLTLSKQLSGELPTATEFEQSLIRLHLDRTPELMVAVTRNFPEIGIEA</sequence>
<accession>A0ABW4H2L4</accession>
<gene>
    <name evidence="1" type="ORF">ACFQ5T_04705</name>
</gene>
<proteinExistence type="predicted"/>
<reference evidence="2" key="1">
    <citation type="journal article" date="2019" name="Int. J. Syst. Evol. Microbiol.">
        <title>The Global Catalogue of Microorganisms (GCM) 10K type strain sequencing project: providing services to taxonomists for standard genome sequencing and annotation.</title>
        <authorList>
            <consortium name="The Broad Institute Genomics Platform"/>
            <consortium name="The Broad Institute Genome Sequencing Center for Infectious Disease"/>
            <person name="Wu L."/>
            <person name="Ma J."/>
        </authorList>
    </citation>
    <scope>NUCLEOTIDE SEQUENCE [LARGE SCALE GENOMIC DNA]</scope>
    <source>
        <strain evidence="2">CCM 8906</strain>
    </source>
</reference>
<dbReference type="Proteomes" id="UP001597195">
    <property type="component" value="Unassembled WGS sequence"/>
</dbReference>
<dbReference type="RefSeq" id="WP_125700597.1">
    <property type="nucleotide sequence ID" value="NZ_JBHTOM010000005.1"/>
</dbReference>
<comment type="caution">
    <text evidence="1">The sequence shown here is derived from an EMBL/GenBank/DDBJ whole genome shotgun (WGS) entry which is preliminary data.</text>
</comment>
<evidence type="ECO:0000313" key="2">
    <source>
        <dbReference type="Proteomes" id="UP001597195"/>
    </source>
</evidence>
<evidence type="ECO:0000313" key="1">
    <source>
        <dbReference type="EMBL" id="MFD1548984.1"/>
    </source>
</evidence>
<protein>
    <submittedName>
        <fullName evidence="1">Uncharacterized protein</fullName>
    </submittedName>
</protein>
<organism evidence="1 2">
    <name type="scientific">Levilactobacillus fuyuanensis</name>
    <dbReference type="NCBI Taxonomy" id="2486022"/>
    <lineage>
        <taxon>Bacteria</taxon>
        <taxon>Bacillati</taxon>
        <taxon>Bacillota</taxon>
        <taxon>Bacilli</taxon>
        <taxon>Lactobacillales</taxon>
        <taxon>Lactobacillaceae</taxon>
        <taxon>Levilactobacillus</taxon>
    </lineage>
</organism>
<name>A0ABW4H2L4_9LACO</name>
<dbReference type="EMBL" id="JBHTOM010000005">
    <property type="protein sequence ID" value="MFD1548984.1"/>
    <property type="molecule type" value="Genomic_DNA"/>
</dbReference>